<keyword evidence="2" id="KW-1185">Reference proteome</keyword>
<comment type="caution">
    <text evidence="1">The sequence shown here is derived from an EMBL/GenBank/DDBJ whole genome shotgun (WGS) entry which is preliminary data.</text>
</comment>
<name>A0A947GMK5_9CYAN</name>
<sequence length="259" mass="28925">MDLLIVADPDDSLAVSFSEFVKSSGINVARLSLIEASKIFTIEINRCGTNVYPEVPQFIRIPSLPIQRKSFDSEFYYGECFATLWATAAFTKSPVVNRPSTQGLFGNWTSSALITENQLNINTGRFEAFSRKPQASFENYGLWIQDLSTWLVEESPNIPNGTGPYRYRPAIHSGGYEFVTVVGDSAWRATSKNLEGISLEAESIAIIKKLNLTFGVVIWSISSSLDEVFLVKVEPFPQMSLVQFNWSDVQKSLLKILLT</sequence>
<organism evidence="1 2">
    <name type="scientific">Leptothoe spongobia TAU-MAC 1115</name>
    <dbReference type="NCBI Taxonomy" id="1967444"/>
    <lineage>
        <taxon>Bacteria</taxon>
        <taxon>Bacillati</taxon>
        <taxon>Cyanobacteriota</taxon>
        <taxon>Cyanophyceae</taxon>
        <taxon>Nodosilineales</taxon>
        <taxon>Cymatolegaceae</taxon>
        <taxon>Leptothoe</taxon>
        <taxon>Leptothoe spongobia</taxon>
    </lineage>
</organism>
<proteinExistence type="predicted"/>
<evidence type="ECO:0000313" key="2">
    <source>
        <dbReference type="Proteomes" id="UP000717364"/>
    </source>
</evidence>
<gene>
    <name evidence="1" type="ORF">IXB50_20100</name>
</gene>
<evidence type="ECO:0000313" key="1">
    <source>
        <dbReference type="EMBL" id="MBT9317727.1"/>
    </source>
</evidence>
<reference evidence="1" key="2">
    <citation type="journal article" date="2021" name="Mar. Drugs">
        <title>Genome Reduction and Secondary Metabolism of the Marine Sponge-Associated Cyanobacterium Leptothoe.</title>
        <authorList>
            <person name="Konstantinou D."/>
            <person name="Popin R.V."/>
            <person name="Fewer D.P."/>
            <person name="Sivonen K."/>
            <person name="Gkelis S."/>
        </authorList>
    </citation>
    <scope>NUCLEOTIDE SEQUENCE</scope>
    <source>
        <strain evidence="1">TAU-MAC 1115</strain>
    </source>
</reference>
<dbReference type="RefSeq" id="WP_215610792.1">
    <property type="nucleotide sequence ID" value="NZ_JADOES010000057.1"/>
</dbReference>
<dbReference type="EMBL" id="JADOES010000057">
    <property type="protein sequence ID" value="MBT9317727.1"/>
    <property type="molecule type" value="Genomic_DNA"/>
</dbReference>
<reference evidence="1" key="1">
    <citation type="submission" date="2020-11" db="EMBL/GenBank/DDBJ databases">
        <authorList>
            <person name="Konstantinou D."/>
            <person name="Gkelis S."/>
            <person name="Popin R."/>
            <person name="Fewer D."/>
            <person name="Sivonen K."/>
        </authorList>
    </citation>
    <scope>NUCLEOTIDE SEQUENCE</scope>
    <source>
        <strain evidence="1">TAU-MAC 1115</strain>
    </source>
</reference>
<dbReference type="AlphaFoldDB" id="A0A947GMK5"/>
<protein>
    <submittedName>
        <fullName evidence="1">Uncharacterized protein</fullName>
    </submittedName>
</protein>
<accession>A0A947GMK5</accession>
<dbReference type="Proteomes" id="UP000717364">
    <property type="component" value="Unassembled WGS sequence"/>
</dbReference>